<accession>A0A0E9N1W4</accession>
<evidence type="ECO:0000313" key="3">
    <source>
        <dbReference type="Proteomes" id="UP000033121"/>
    </source>
</evidence>
<dbReference type="Proteomes" id="UP000033121">
    <property type="component" value="Unassembled WGS sequence"/>
</dbReference>
<protein>
    <recommendedName>
        <fullName evidence="4">Lin1244/Lin1753-like N-terminal domain-containing protein</fullName>
    </recommendedName>
</protein>
<proteinExistence type="predicted"/>
<evidence type="ECO:0008006" key="4">
    <source>
        <dbReference type="Google" id="ProtNLM"/>
    </source>
</evidence>
<dbReference type="EMBL" id="BBWV01000002">
    <property type="protein sequence ID" value="GAO43768.1"/>
    <property type="molecule type" value="Genomic_DNA"/>
</dbReference>
<feature type="compositionally biased region" description="Polar residues" evidence="1">
    <location>
        <begin position="94"/>
        <end position="103"/>
    </location>
</feature>
<keyword evidence="3" id="KW-1185">Reference proteome</keyword>
<dbReference type="AlphaFoldDB" id="A0A0E9N1W4"/>
<organism evidence="2 3">
    <name type="scientific">Flavihumibacter petaseus NBRC 106054</name>
    <dbReference type="NCBI Taxonomy" id="1220578"/>
    <lineage>
        <taxon>Bacteria</taxon>
        <taxon>Pseudomonadati</taxon>
        <taxon>Bacteroidota</taxon>
        <taxon>Chitinophagia</taxon>
        <taxon>Chitinophagales</taxon>
        <taxon>Chitinophagaceae</taxon>
        <taxon>Flavihumibacter</taxon>
    </lineage>
</organism>
<evidence type="ECO:0000256" key="1">
    <source>
        <dbReference type="SAM" id="MobiDB-lite"/>
    </source>
</evidence>
<reference evidence="2 3" key="1">
    <citation type="submission" date="2015-04" db="EMBL/GenBank/DDBJ databases">
        <title>Whole genome shotgun sequence of Flavihumibacter petaseus NBRC 106054.</title>
        <authorList>
            <person name="Miyazawa S."/>
            <person name="Hosoyama A."/>
            <person name="Hashimoto M."/>
            <person name="Noguchi M."/>
            <person name="Tsuchikane K."/>
            <person name="Ohji S."/>
            <person name="Yamazoe A."/>
            <person name="Ichikawa N."/>
            <person name="Kimura A."/>
            <person name="Fujita N."/>
        </authorList>
    </citation>
    <scope>NUCLEOTIDE SEQUENCE [LARGE SCALE GENOMIC DNA]</scope>
    <source>
        <strain evidence="2 3">NBRC 106054</strain>
    </source>
</reference>
<feature type="compositionally biased region" description="Basic and acidic residues" evidence="1">
    <location>
        <begin position="107"/>
        <end position="122"/>
    </location>
</feature>
<feature type="region of interest" description="Disordered" evidence="1">
    <location>
        <begin position="85"/>
        <end position="128"/>
    </location>
</feature>
<name>A0A0E9N1W4_9BACT</name>
<sequence length="221" mass="25957">MHVADDYGRYDARPSVLRVALYPLKIEKVSESDVVKWMTECVNAGLVRQYTVDEKNYLLIERFGQRMRTKKSRYPDPHGVMEESAADGGEVQQHAATGSNKLQNVGREVEGKRSRREEKVADKPPMLKGKSLEDREQEFYVELASYVQTYGKEMIRKFYDYWREPNKSRSKMRWEQERTWELKLRLIKWEERDASFNRGKSERPVDGLTINEKIKAASKAN</sequence>
<dbReference type="STRING" id="1220578.FPE01S_02_08740"/>
<gene>
    <name evidence="2" type="ORF">FPE01S_02_08740</name>
</gene>
<evidence type="ECO:0000313" key="2">
    <source>
        <dbReference type="EMBL" id="GAO43768.1"/>
    </source>
</evidence>
<comment type="caution">
    <text evidence="2">The sequence shown here is derived from an EMBL/GenBank/DDBJ whole genome shotgun (WGS) entry which is preliminary data.</text>
</comment>